<dbReference type="PROSITE" id="PS50821">
    <property type="entry name" value="PAZ"/>
    <property type="match status" value="1"/>
</dbReference>
<feature type="compositionally biased region" description="Basic and acidic residues" evidence="2">
    <location>
        <begin position="7"/>
        <end position="16"/>
    </location>
</feature>
<dbReference type="Gene3D" id="3.30.420.10">
    <property type="entry name" value="Ribonuclease H-like superfamily/Ribonuclease H"/>
    <property type="match status" value="1"/>
</dbReference>
<dbReference type="EMBL" id="MU005994">
    <property type="protein sequence ID" value="KAF2859346.1"/>
    <property type="molecule type" value="Genomic_DNA"/>
</dbReference>
<dbReference type="Pfam" id="PF02170">
    <property type="entry name" value="PAZ"/>
    <property type="match status" value="1"/>
</dbReference>
<evidence type="ECO:0000313" key="6">
    <source>
        <dbReference type="Proteomes" id="UP000799421"/>
    </source>
</evidence>
<feature type="region of interest" description="Disordered" evidence="2">
    <location>
        <begin position="927"/>
        <end position="947"/>
    </location>
</feature>
<evidence type="ECO:0000256" key="2">
    <source>
        <dbReference type="SAM" id="MobiDB-lite"/>
    </source>
</evidence>
<dbReference type="SUPFAM" id="SSF53098">
    <property type="entry name" value="Ribonuclease H-like"/>
    <property type="match status" value="1"/>
</dbReference>
<feature type="compositionally biased region" description="Polar residues" evidence="2">
    <location>
        <begin position="71"/>
        <end position="104"/>
    </location>
</feature>
<keyword evidence="6" id="KW-1185">Reference proteome</keyword>
<feature type="domain" description="PAZ" evidence="3">
    <location>
        <begin position="330"/>
        <end position="436"/>
    </location>
</feature>
<comment type="similarity">
    <text evidence="1">Belongs to the argonaute family.</text>
</comment>
<evidence type="ECO:0000259" key="4">
    <source>
        <dbReference type="PROSITE" id="PS50822"/>
    </source>
</evidence>
<feature type="compositionally biased region" description="Low complexity" evidence="2">
    <location>
        <begin position="41"/>
        <end position="55"/>
    </location>
</feature>
<dbReference type="SMART" id="SM00950">
    <property type="entry name" value="Piwi"/>
    <property type="match status" value="1"/>
</dbReference>
<dbReference type="InterPro" id="IPR036085">
    <property type="entry name" value="PAZ_dom_sf"/>
</dbReference>
<dbReference type="Gene3D" id="3.40.50.2300">
    <property type="match status" value="1"/>
</dbReference>
<dbReference type="GO" id="GO:0003723">
    <property type="term" value="F:RNA binding"/>
    <property type="evidence" value="ECO:0007669"/>
    <property type="project" value="InterPro"/>
</dbReference>
<dbReference type="PROSITE" id="PS50822">
    <property type="entry name" value="PIWI"/>
    <property type="match status" value="1"/>
</dbReference>
<organism evidence="5 6">
    <name type="scientific">Piedraia hortae CBS 480.64</name>
    <dbReference type="NCBI Taxonomy" id="1314780"/>
    <lineage>
        <taxon>Eukaryota</taxon>
        <taxon>Fungi</taxon>
        <taxon>Dikarya</taxon>
        <taxon>Ascomycota</taxon>
        <taxon>Pezizomycotina</taxon>
        <taxon>Dothideomycetes</taxon>
        <taxon>Dothideomycetidae</taxon>
        <taxon>Capnodiales</taxon>
        <taxon>Piedraiaceae</taxon>
        <taxon>Piedraia</taxon>
    </lineage>
</organism>
<sequence length="947" mass="106442">MAKSNKKWSDIVRESIPDVAKQGPIQKRNYQANPVAQRAHQAAQNGEGQAAEQQSGGQGGAASQEGGGQSHTQVEQGNGQAQVSTQKAPATTQSGDQQSTSKHSNVPARPAPCKLGGPFMLSVNAFLVTQMNSKPVYQYDITIDNGAEKRGLIRRVWDSNTVQKELGEIFIFDGHKLAWSGRKIEKELRISVDLDVDEDCEPHEGKGNKHVIVIRPTHQIKFDTLHSYLAHRCDFDKSILEAITFFDHMLRETPSKKLTSIKRSFFAPEDKRTSLGRGVEAYRGVYQSLRIIHSSRQNARLAILVDVSNGTFWTSQRLIEAAREVLDEQSLNHLVNTMTRMGGENSRAVMLRQKLRRLHVTCQHRGKDVTDEYVVDRVLTQGARQYKFMKDGKDISVFDYFMQAYGIRLQWPDLPLVKMTGANGPVLPMEVLTIKPHQRYMFKLDEKQTRAMIDFAVTYPMKRSEAIRDGVEKLDWANDPVLKHFGVKIQTGQMLEEARQLMAPRVKFNGSEEDPRDKGRWNLKDRRFIHNNARQPLKTWGVCIFTGRFNPNKPVVEHFVRKFVDAYVGHGGVVHERNPFITVHRGNDWEAGVQRTWNDTGNHFKQTPQLLFFVLPEKNAEIYGSIKRKCDCQYGVPTQCVQYQHVQKALEQYISNVCMKVNAKLGGATSLAVNNTNTNLVKPGTAIIGADVSHAAPGSTTPSMAAITCSADIYASRYWGLAETNGFRQEIISPDNIHTVFGELIRAWIHGVNNNQPPSTILYIRDGVSEGQYQYILSHEVAGMKNFMTDYLTQNGHLRHGQAPLPNFVVIIGSKRHHVRFFPGPAGDNNCNPKPGALLDTGVTHPYENDFYLCSHAAIKGTARPVHYCVLMNESGYSNEELQTLLFEHCYMYVRSTTPVSQHPAVYYAHVVSNRAIPHYPLWRESLRGESSSGRGTEEGDGGYDCG</sequence>
<proteinExistence type="inferred from homology"/>
<evidence type="ECO:0000256" key="1">
    <source>
        <dbReference type="RuleBase" id="RU361178"/>
    </source>
</evidence>
<dbReference type="InterPro" id="IPR014811">
    <property type="entry name" value="ArgoL1"/>
</dbReference>
<name>A0A6A7BVH1_9PEZI</name>
<dbReference type="AlphaFoldDB" id="A0A6A7BVH1"/>
<dbReference type="PANTHER" id="PTHR22891">
    <property type="entry name" value="EUKARYOTIC TRANSLATION INITIATION FACTOR 2C"/>
    <property type="match status" value="1"/>
</dbReference>
<dbReference type="Pfam" id="PF02171">
    <property type="entry name" value="Piwi"/>
    <property type="match status" value="1"/>
</dbReference>
<feature type="region of interest" description="Disordered" evidence="2">
    <location>
        <begin position="1"/>
        <end position="111"/>
    </location>
</feature>
<feature type="domain" description="Piwi" evidence="4">
    <location>
        <begin position="610"/>
        <end position="916"/>
    </location>
</feature>
<dbReference type="OrthoDB" id="10252740at2759"/>
<dbReference type="CDD" id="cd02846">
    <property type="entry name" value="PAZ_argonaute_like"/>
    <property type="match status" value="1"/>
</dbReference>
<dbReference type="InterPro" id="IPR032472">
    <property type="entry name" value="ArgoL2"/>
</dbReference>
<evidence type="ECO:0000313" key="5">
    <source>
        <dbReference type="EMBL" id="KAF2859346.1"/>
    </source>
</evidence>
<gene>
    <name evidence="5" type="ORF">K470DRAFT_282720</name>
</gene>
<dbReference type="SMART" id="SM00949">
    <property type="entry name" value="PAZ"/>
    <property type="match status" value="1"/>
</dbReference>
<evidence type="ECO:0000259" key="3">
    <source>
        <dbReference type="PROSITE" id="PS50821"/>
    </source>
</evidence>
<dbReference type="Pfam" id="PF16488">
    <property type="entry name" value="ArgoL2"/>
    <property type="match status" value="1"/>
</dbReference>
<protein>
    <submittedName>
        <fullName evidence="5">Piwi-domain-containing protein</fullName>
    </submittedName>
</protein>
<dbReference type="InterPro" id="IPR036397">
    <property type="entry name" value="RNaseH_sf"/>
</dbReference>
<dbReference type="Pfam" id="PF16486">
    <property type="entry name" value="ArgoN"/>
    <property type="match status" value="1"/>
</dbReference>
<accession>A0A6A7BVH1</accession>
<dbReference type="InterPro" id="IPR012337">
    <property type="entry name" value="RNaseH-like_sf"/>
</dbReference>
<dbReference type="InterPro" id="IPR003165">
    <property type="entry name" value="Piwi"/>
</dbReference>
<dbReference type="InterPro" id="IPR003100">
    <property type="entry name" value="PAZ_dom"/>
</dbReference>
<dbReference type="InterPro" id="IPR032474">
    <property type="entry name" value="Argonaute_N"/>
</dbReference>
<dbReference type="Gene3D" id="2.170.260.10">
    <property type="entry name" value="paz domain"/>
    <property type="match status" value="1"/>
</dbReference>
<dbReference type="SUPFAM" id="SSF101690">
    <property type="entry name" value="PAZ domain"/>
    <property type="match status" value="1"/>
</dbReference>
<dbReference type="Proteomes" id="UP000799421">
    <property type="component" value="Unassembled WGS sequence"/>
</dbReference>
<dbReference type="SMART" id="SM01163">
    <property type="entry name" value="DUF1785"/>
    <property type="match status" value="1"/>
</dbReference>
<reference evidence="5" key="1">
    <citation type="journal article" date="2020" name="Stud. Mycol.">
        <title>101 Dothideomycetes genomes: a test case for predicting lifestyles and emergence of pathogens.</title>
        <authorList>
            <person name="Haridas S."/>
            <person name="Albert R."/>
            <person name="Binder M."/>
            <person name="Bloem J."/>
            <person name="Labutti K."/>
            <person name="Salamov A."/>
            <person name="Andreopoulos B."/>
            <person name="Baker S."/>
            <person name="Barry K."/>
            <person name="Bills G."/>
            <person name="Bluhm B."/>
            <person name="Cannon C."/>
            <person name="Castanera R."/>
            <person name="Culley D."/>
            <person name="Daum C."/>
            <person name="Ezra D."/>
            <person name="Gonzalez J."/>
            <person name="Henrissat B."/>
            <person name="Kuo A."/>
            <person name="Liang C."/>
            <person name="Lipzen A."/>
            <person name="Lutzoni F."/>
            <person name="Magnuson J."/>
            <person name="Mondo S."/>
            <person name="Nolan M."/>
            <person name="Ohm R."/>
            <person name="Pangilinan J."/>
            <person name="Park H.-J."/>
            <person name="Ramirez L."/>
            <person name="Alfaro M."/>
            <person name="Sun H."/>
            <person name="Tritt A."/>
            <person name="Yoshinaga Y."/>
            <person name="Zwiers L.-H."/>
            <person name="Turgeon B."/>
            <person name="Goodwin S."/>
            <person name="Spatafora J."/>
            <person name="Crous P."/>
            <person name="Grigoriev I."/>
        </authorList>
    </citation>
    <scope>NUCLEOTIDE SEQUENCE</scope>
    <source>
        <strain evidence="5">CBS 480.64</strain>
    </source>
</reference>
<dbReference type="Pfam" id="PF08699">
    <property type="entry name" value="ArgoL1"/>
    <property type="match status" value="1"/>
</dbReference>
<feature type="compositionally biased region" description="Gly residues" evidence="2">
    <location>
        <begin position="56"/>
        <end position="69"/>
    </location>
</feature>